<organism evidence="1 2">
    <name type="scientific">Flavobacterium fluviale</name>
    <dbReference type="NCBI Taxonomy" id="2249356"/>
    <lineage>
        <taxon>Bacteria</taxon>
        <taxon>Pseudomonadati</taxon>
        <taxon>Bacteroidota</taxon>
        <taxon>Flavobacteriia</taxon>
        <taxon>Flavobacteriales</taxon>
        <taxon>Flavobacteriaceae</taxon>
        <taxon>Flavobacterium</taxon>
    </lineage>
</organism>
<gene>
    <name evidence="1" type="ORF">HYN86_15160</name>
</gene>
<dbReference type="Proteomes" id="UP000251561">
    <property type="component" value="Chromosome"/>
</dbReference>
<evidence type="ECO:0000313" key="2">
    <source>
        <dbReference type="Proteomes" id="UP000251561"/>
    </source>
</evidence>
<dbReference type="AlphaFoldDB" id="A0A344LVC0"/>
<sequence>MKIIKSSFFSPKKCEYGNFEIIPDEGWEFLQTFIDYESKLLIVSLSIKDKTKWENHGYNGTIIPTKEYKVDLETLRILEFEDWKHYFNYNKIEIISEDGKYKLITQRVFKPENNNDSIIEELYDNISGNLISSSRSIAFSKDKNENLLESKYRSERELEDRIRIYNAKPNLAEFYTIQINQLKDQDVIIYYYDAFDTFKLTFVNDTFVLFNGDVFPSKQEDWQLLQYNEITVYSNIEEFWNDFIKEEKWYLKYNIHYGFDHKILILAKHITEYLNELRREQKSSFKEYEKINEWQGSVWSDEYKKKEVKQWCANCSKSVSYYGRYPKYICQECASKDIYDKDGNILEFSNLGFSGGFKAITKNKQGEIIKENRTDQFCDCIIDGKLFFAQEARFGGIVIQLKE</sequence>
<evidence type="ECO:0000313" key="1">
    <source>
        <dbReference type="EMBL" id="AXB57862.1"/>
    </source>
</evidence>
<protein>
    <submittedName>
        <fullName evidence="1">Uncharacterized protein</fullName>
    </submittedName>
</protein>
<dbReference type="OrthoDB" id="839391at2"/>
<accession>A0A344LVC0</accession>
<dbReference type="EMBL" id="CP030261">
    <property type="protein sequence ID" value="AXB57862.1"/>
    <property type="molecule type" value="Genomic_DNA"/>
</dbReference>
<keyword evidence="2" id="KW-1185">Reference proteome</keyword>
<name>A0A344LVC0_9FLAO</name>
<dbReference type="KEGG" id="ffl:HYN86_15160"/>
<proteinExistence type="predicted"/>
<reference evidence="1 2" key="1">
    <citation type="submission" date="2018-06" db="EMBL/GenBank/DDBJ databases">
        <title>Genome sequencing of Flavobacterium.</title>
        <authorList>
            <person name="Baek M.-G."/>
            <person name="Yi H."/>
        </authorList>
    </citation>
    <scope>NUCLEOTIDE SEQUENCE [LARGE SCALE GENOMIC DNA]</scope>
    <source>
        <strain evidence="1 2">HYN0086</strain>
    </source>
</reference>
<dbReference type="RefSeq" id="WP_113678799.1">
    <property type="nucleotide sequence ID" value="NZ_CP030261.1"/>
</dbReference>